<comment type="caution">
    <text evidence="2">The sequence shown here is derived from an EMBL/GenBank/DDBJ whole genome shotgun (WGS) entry which is preliminary data.</text>
</comment>
<dbReference type="AlphaFoldDB" id="A0AAD1XJM3"/>
<reference evidence="2" key="1">
    <citation type="submission" date="2023-07" db="EMBL/GenBank/DDBJ databases">
        <authorList>
            <consortium name="AG Swart"/>
            <person name="Singh M."/>
            <person name="Singh A."/>
            <person name="Seah K."/>
            <person name="Emmerich C."/>
        </authorList>
    </citation>
    <scope>NUCLEOTIDE SEQUENCE</scope>
    <source>
        <strain evidence="2">DP1</strain>
    </source>
</reference>
<feature type="transmembrane region" description="Helical" evidence="1">
    <location>
        <begin position="445"/>
        <end position="467"/>
    </location>
</feature>
<keyword evidence="1" id="KW-0812">Transmembrane</keyword>
<accession>A0AAD1XJM3</accession>
<proteinExistence type="predicted"/>
<name>A0AAD1XJM3_EUPCR</name>
<dbReference type="EMBL" id="CAMPGE010015284">
    <property type="protein sequence ID" value="CAI2373917.1"/>
    <property type="molecule type" value="Genomic_DNA"/>
</dbReference>
<feature type="transmembrane region" description="Helical" evidence="1">
    <location>
        <begin position="275"/>
        <end position="295"/>
    </location>
</feature>
<evidence type="ECO:0000313" key="3">
    <source>
        <dbReference type="Proteomes" id="UP001295684"/>
    </source>
</evidence>
<dbReference type="Proteomes" id="UP001295684">
    <property type="component" value="Unassembled WGS sequence"/>
</dbReference>
<feature type="transmembrane region" description="Helical" evidence="1">
    <location>
        <begin position="61"/>
        <end position="79"/>
    </location>
</feature>
<keyword evidence="1" id="KW-1133">Transmembrane helix</keyword>
<evidence type="ECO:0000313" key="2">
    <source>
        <dbReference type="EMBL" id="CAI2373917.1"/>
    </source>
</evidence>
<protein>
    <submittedName>
        <fullName evidence="2">Uncharacterized protein</fullName>
    </submittedName>
</protein>
<gene>
    <name evidence="2" type="ORF">ECRASSUSDP1_LOCUS15266</name>
</gene>
<organism evidence="2 3">
    <name type="scientific">Euplotes crassus</name>
    <dbReference type="NCBI Taxonomy" id="5936"/>
    <lineage>
        <taxon>Eukaryota</taxon>
        <taxon>Sar</taxon>
        <taxon>Alveolata</taxon>
        <taxon>Ciliophora</taxon>
        <taxon>Intramacronucleata</taxon>
        <taxon>Spirotrichea</taxon>
        <taxon>Hypotrichia</taxon>
        <taxon>Euplotida</taxon>
        <taxon>Euplotidae</taxon>
        <taxon>Moneuplotes</taxon>
    </lineage>
</organism>
<feature type="transmembrane region" description="Helical" evidence="1">
    <location>
        <begin position="172"/>
        <end position="194"/>
    </location>
</feature>
<keyword evidence="1" id="KW-0472">Membrane</keyword>
<feature type="transmembrane region" description="Helical" evidence="1">
    <location>
        <begin position="410"/>
        <end position="433"/>
    </location>
</feature>
<evidence type="ECO:0000256" key="1">
    <source>
        <dbReference type="SAM" id="Phobius"/>
    </source>
</evidence>
<keyword evidence="3" id="KW-1185">Reference proteome</keyword>
<feature type="transmembrane region" description="Helical" evidence="1">
    <location>
        <begin position="307"/>
        <end position="325"/>
    </location>
</feature>
<sequence>MIKLDEYSGQIEFISNDFGTRNRTFEVTYRISSIYLKENIDIEIQINEVHPFSQTLEQQKIVIWTFLGISFTVGTLSAFSPKSGFIGLWMLVHQYQLLMLLTMIETDIHPDVRKIITGESFLALNLQDVSGNILRYVRLDDNVEKLQKSQTNQGLEELDYSSLSCLQMNTGVIILLSVLIATQLIVIVSWSIYIDCKLKWLDRQIRNLEEGNDPQNYGNCDYNPFYALYNCCCKCCCRLPERLAKWAFLKISKKITFWGHKYLPLRFFLNMYMRLFIETIFTLSITSCNELAQYYLGNKTSDVSFKFALGSLSWCILFLIFLLYYSCINLRTIISEDDPEPGIFFDGIFADFKQGWSRIYNWLSSSRLFLYACIVFIPKMNSHVIFGIIFGLQFLYYLQTCRFRKFENPAFSFVNLINEGFFLMIVAFLGHYYSRSQWDENDPKYSMSMRITVIGVIVANTGLITLVEMASMKFNV</sequence>